<dbReference type="PANTHER" id="PTHR46188">
    <property type="entry name" value="BOLA-LIKE PROTEIN 3"/>
    <property type="match status" value="1"/>
</dbReference>
<dbReference type="SUPFAM" id="SSF82657">
    <property type="entry name" value="BolA-like"/>
    <property type="match status" value="1"/>
</dbReference>
<evidence type="ECO:0008006" key="5">
    <source>
        <dbReference type="Google" id="ProtNLM"/>
    </source>
</evidence>
<dbReference type="Gene3D" id="3.30.300.90">
    <property type="entry name" value="BolA-like"/>
    <property type="match status" value="1"/>
</dbReference>
<dbReference type="GO" id="GO:0005759">
    <property type="term" value="C:mitochondrial matrix"/>
    <property type="evidence" value="ECO:0007669"/>
    <property type="project" value="TreeGrafter"/>
</dbReference>
<evidence type="ECO:0000256" key="2">
    <source>
        <dbReference type="RuleBase" id="RU003860"/>
    </source>
</evidence>
<comment type="caution">
    <text evidence="3">The sequence shown here is derived from an EMBL/GenBank/DDBJ whole genome shotgun (WGS) entry which is preliminary data.</text>
</comment>
<proteinExistence type="inferred from homology"/>
<dbReference type="InterPro" id="IPR036065">
    <property type="entry name" value="BolA-like_sf"/>
</dbReference>
<dbReference type="EMBL" id="CAAALY010245889">
    <property type="protein sequence ID" value="VEL33495.1"/>
    <property type="molecule type" value="Genomic_DNA"/>
</dbReference>
<protein>
    <recommendedName>
        <fullName evidence="5">BolA-like protein 3</fullName>
    </recommendedName>
</protein>
<evidence type="ECO:0000313" key="3">
    <source>
        <dbReference type="EMBL" id="VEL33495.1"/>
    </source>
</evidence>
<name>A0A448XCJ4_9PLAT</name>
<dbReference type="InterPro" id="IPR052275">
    <property type="entry name" value="Mt_Fe-S_assembly_factor"/>
</dbReference>
<dbReference type="PANTHER" id="PTHR46188:SF1">
    <property type="entry name" value="BOLA-LIKE PROTEIN 3"/>
    <property type="match status" value="1"/>
</dbReference>
<comment type="similarity">
    <text evidence="1 2">Belongs to the BolA/IbaG family.</text>
</comment>
<organism evidence="3 4">
    <name type="scientific">Protopolystoma xenopodis</name>
    <dbReference type="NCBI Taxonomy" id="117903"/>
    <lineage>
        <taxon>Eukaryota</taxon>
        <taxon>Metazoa</taxon>
        <taxon>Spiralia</taxon>
        <taxon>Lophotrochozoa</taxon>
        <taxon>Platyhelminthes</taxon>
        <taxon>Monogenea</taxon>
        <taxon>Polyopisthocotylea</taxon>
        <taxon>Polystomatidea</taxon>
        <taxon>Polystomatidae</taxon>
        <taxon>Protopolystoma</taxon>
    </lineage>
</organism>
<evidence type="ECO:0000313" key="4">
    <source>
        <dbReference type="Proteomes" id="UP000784294"/>
    </source>
</evidence>
<evidence type="ECO:0000256" key="1">
    <source>
        <dbReference type="ARBA" id="ARBA00005578"/>
    </source>
</evidence>
<dbReference type="OrthoDB" id="203381at2759"/>
<accession>A0A448XCJ4</accession>
<dbReference type="AlphaFoldDB" id="A0A448XCJ4"/>
<sequence length="96" mass="10582">MFMPVFGKKPCNIALFARLLATVGETRLTKILAKTFVKARLIEVSDVSGGCGAMYKIRIESEDFGGMSVLSQHRAVKEALKSEIKDMHGLTISTKY</sequence>
<dbReference type="Pfam" id="PF01722">
    <property type="entry name" value="BolA"/>
    <property type="match status" value="1"/>
</dbReference>
<reference evidence="3" key="1">
    <citation type="submission" date="2018-11" db="EMBL/GenBank/DDBJ databases">
        <authorList>
            <consortium name="Pathogen Informatics"/>
        </authorList>
    </citation>
    <scope>NUCLEOTIDE SEQUENCE</scope>
</reference>
<keyword evidence="4" id="KW-1185">Reference proteome</keyword>
<dbReference type="Proteomes" id="UP000784294">
    <property type="component" value="Unassembled WGS sequence"/>
</dbReference>
<gene>
    <name evidence="3" type="ORF">PXEA_LOCUS26935</name>
</gene>
<dbReference type="InterPro" id="IPR002634">
    <property type="entry name" value="BolA"/>
</dbReference>